<gene>
    <name evidence="2" type="ORF">ACFOX0_14920</name>
</gene>
<reference evidence="3" key="1">
    <citation type="journal article" date="2019" name="Int. J. Syst. Evol. Microbiol.">
        <title>The Global Catalogue of Microorganisms (GCM) 10K type strain sequencing project: providing services to taxonomists for standard genome sequencing and annotation.</title>
        <authorList>
            <consortium name="The Broad Institute Genomics Platform"/>
            <consortium name="The Broad Institute Genome Sequencing Center for Infectious Disease"/>
            <person name="Wu L."/>
            <person name="Ma J."/>
        </authorList>
    </citation>
    <scope>NUCLEOTIDE SEQUENCE [LARGE SCALE GENOMIC DNA]</scope>
    <source>
        <strain evidence="3">2902at01</strain>
    </source>
</reference>
<evidence type="ECO:0000313" key="3">
    <source>
        <dbReference type="Proteomes" id="UP001595868"/>
    </source>
</evidence>
<evidence type="ECO:0008006" key="4">
    <source>
        <dbReference type="Google" id="ProtNLM"/>
    </source>
</evidence>
<keyword evidence="3" id="KW-1185">Reference proteome</keyword>
<protein>
    <recommendedName>
        <fullName evidence="4">Thiopeptide-type bacteriocin biosynthesis domain-containing protein</fullName>
    </recommendedName>
</protein>
<feature type="region of interest" description="Disordered" evidence="1">
    <location>
        <begin position="422"/>
        <end position="446"/>
    </location>
</feature>
<name>A0ABV8KMP4_9ACTN</name>
<evidence type="ECO:0000313" key="2">
    <source>
        <dbReference type="EMBL" id="MFC4107212.1"/>
    </source>
</evidence>
<dbReference type="Proteomes" id="UP001595868">
    <property type="component" value="Unassembled WGS sequence"/>
</dbReference>
<feature type="region of interest" description="Disordered" evidence="1">
    <location>
        <begin position="187"/>
        <end position="210"/>
    </location>
</feature>
<accession>A0ABV8KMP4</accession>
<proteinExistence type="predicted"/>
<sequence>MDLAAPDAALVRSWNDVRRKVVKHLPRGEREHLDALVMGLIAPARQSVGAEEFDRVDRTDRVTIGAETAAVLAKQGVTDLEVLAAAIALPWYDSDLAGNRNLLESVRPLTWPAAMTLAMTRPLSRTSGHPPWRRTAYVHQLRTLPPVLRAAAVVVRDVAAALSRRSPYSHVAQARPFDLTEIASLEQPVPPSNRAPGQPLASMPPPVGSPREAVDLVRARPSERFDAYYMEVPSLGVNRPEYVAEARGLVYLVRWDVPPEEIQAVGPPVNYPGDTGYRQPYKEPGWLVDRITREVRTVDLRWLHVSRLWATPLPPGWRPSGRPAIADGLAADLAMVLPAPLCAALEPVMREVTARYGHLLATDTWPDLIVAWQIARHTVWLLTATGCADPELLTAALLTARGTAPADTLVDDDSDLWRTPAGAHARTARPADAETDDPEATARAHRLTTAPAPLRALVFANAWARRHAETELFGSTPTARTRELNALSTLVHDLPTLHQFV</sequence>
<organism evidence="2 3">
    <name type="scientific">Micromonospora zhanjiangensis</name>
    <dbReference type="NCBI Taxonomy" id="1522057"/>
    <lineage>
        <taxon>Bacteria</taxon>
        <taxon>Bacillati</taxon>
        <taxon>Actinomycetota</taxon>
        <taxon>Actinomycetes</taxon>
        <taxon>Micromonosporales</taxon>
        <taxon>Micromonosporaceae</taxon>
        <taxon>Micromonospora</taxon>
    </lineage>
</organism>
<dbReference type="EMBL" id="JBHSBN010000008">
    <property type="protein sequence ID" value="MFC4107212.1"/>
    <property type="molecule type" value="Genomic_DNA"/>
</dbReference>
<evidence type="ECO:0000256" key="1">
    <source>
        <dbReference type="SAM" id="MobiDB-lite"/>
    </source>
</evidence>
<dbReference type="RefSeq" id="WP_377545847.1">
    <property type="nucleotide sequence ID" value="NZ_JBHSBN010000008.1"/>
</dbReference>
<comment type="caution">
    <text evidence="2">The sequence shown here is derived from an EMBL/GenBank/DDBJ whole genome shotgun (WGS) entry which is preliminary data.</text>
</comment>